<name>A0A1H7W974_STRJI</name>
<proteinExistence type="predicted"/>
<keyword evidence="2" id="KW-1185">Reference proteome</keyword>
<gene>
    <name evidence="1" type="ORF">SAMN05414137_12016</name>
</gene>
<dbReference type="RefSeq" id="WP_042446927.1">
    <property type="nucleotide sequence ID" value="NZ_BBPN01000011.1"/>
</dbReference>
<dbReference type="Proteomes" id="UP000183015">
    <property type="component" value="Unassembled WGS sequence"/>
</dbReference>
<accession>A0A1H7W974</accession>
<protein>
    <submittedName>
        <fullName evidence="1">Uncharacterized protein</fullName>
    </submittedName>
</protein>
<evidence type="ECO:0000313" key="2">
    <source>
        <dbReference type="Proteomes" id="UP000183015"/>
    </source>
</evidence>
<sequence>MFFALLFWVIGQGAGLLSSGHATDPNTGPLLVLLGVAVLGAPTDLKLSRVPGWALQRQAQSEGKVAVAVVVPIQVIIGSNGVMGRVLQRV</sequence>
<dbReference type="AlphaFoldDB" id="A0A1H7W974"/>
<dbReference type="EMBL" id="FOAZ01000020">
    <property type="protein sequence ID" value="SEM18142.1"/>
    <property type="molecule type" value="Genomic_DNA"/>
</dbReference>
<organism evidence="1 2">
    <name type="scientific">Streptacidiphilus jiangxiensis</name>
    <dbReference type="NCBI Taxonomy" id="235985"/>
    <lineage>
        <taxon>Bacteria</taxon>
        <taxon>Bacillati</taxon>
        <taxon>Actinomycetota</taxon>
        <taxon>Actinomycetes</taxon>
        <taxon>Kitasatosporales</taxon>
        <taxon>Streptomycetaceae</taxon>
        <taxon>Streptacidiphilus</taxon>
    </lineage>
</organism>
<reference evidence="2" key="1">
    <citation type="submission" date="2016-10" db="EMBL/GenBank/DDBJ databases">
        <authorList>
            <person name="Varghese N."/>
        </authorList>
    </citation>
    <scope>NUCLEOTIDE SEQUENCE [LARGE SCALE GENOMIC DNA]</scope>
    <source>
        <strain evidence="2">DSM 45096 / BCRC 16803 / CGMCC 4.1857 / CIP 109030 / JCM 12277 / KCTC 19219 / NBRC 100920 / 33214</strain>
    </source>
</reference>
<evidence type="ECO:0000313" key="1">
    <source>
        <dbReference type="EMBL" id="SEM18142.1"/>
    </source>
</evidence>